<dbReference type="GO" id="GO:0006006">
    <property type="term" value="P:glucose metabolic process"/>
    <property type="evidence" value="ECO:0007669"/>
    <property type="project" value="UniProtKB-ARBA"/>
</dbReference>
<organism evidence="15 16">
    <name type="scientific">Poecilia formosa</name>
    <name type="common">Amazon molly</name>
    <name type="synonym">Limia formosa</name>
    <dbReference type="NCBI Taxonomy" id="48698"/>
    <lineage>
        <taxon>Eukaryota</taxon>
        <taxon>Metazoa</taxon>
        <taxon>Chordata</taxon>
        <taxon>Craniata</taxon>
        <taxon>Vertebrata</taxon>
        <taxon>Euteleostomi</taxon>
        <taxon>Actinopterygii</taxon>
        <taxon>Neopterygii</taxon>
        <taxon>Teleostei</taxon>
        <taxon>Neoteleostei</taxon>
        <taxon>Acanthomorphata</taxon>
        <taxon>Ovalentaria</taxon>
        <taxon>Atherinomorphae</taxon>
        <taxon>Cyprinodontiformes</taxon>
        <taxon>Poeciliidae</taxon>
        <taxon>Poeciliinae</taxon>
        <taxon>Poecilia</taxon>
    </lineage>
</organism>
<keyword evidence="8 12" id="KW-0324">Glycolysis</keyword>
<dbReference type="GO" id="GO:0005739">
    <property type="term" value="C:mitochondrion"/>
    <property type="evidence" value="ECO:0007669"/>
    <property type="project" value="TreeGrafter"/>
</dbReference>
<evidence type="ECO:0000256" key="7">
    <source>
        <dbReference type="ARBA" id="ARBA00022840"/>
    </source>
</evidence>
<dbReference type="PRINTS" id="PR00475">
    <property type="entry name" value="HEXOKINASE"/>
</dbReference>
<dbReference type="eggNOG" id="KOG1369">
    <property type="taxonomic scope" value="Eukaryota"/>
</dbReference>
<evidence type="ECO:0000256" key="11">
    <source>
        <dbReference type="ARBA" id="ARBA00048160"/>
    </source>
</evidence>
<dbReference type="OMA" id="VKHANDG"/>
<evidence type="ECO:0000313" key="15">
    <source>
        <dbReference type="Ensembl" id="ENSPFOP00000005576.2"/>
    </source>
</evidence>
<dbReference type="InterPro" id="IPR043129">
    <property type="entry name" value="ATPase_NBD"/>
</dbReference>
<dbReference type="Pfam" id="PF03727">
    <property type="entry name" value="Hexokinase_2"/>
    <property type="match status" value="1"/>
</dbReference>
<sequence length="451" mass="50208">VEEILKPFRLSNENLKEISKRLLKAMEEGLRNKTVGSDHPSIRPSVKMLSSHLKERPNGTENGGFLALDMGGTKLRAYYVEVMNGKIKLEPKSKEWTIPQELKNESGTQLFDYIVKNLGAFVETLKLEGNPKLPLGFSFSFPCDHKSLYKCFLTKWTKGFKCSGVERKDVAKLLREAIGRKGGLNIHPIVMVNDVVATMMSCEDENCQIGMIIGTGTNACYMEEMKNVGTEDGEEGQLCINTEWGGFGDDDSLKDFLTEFDKNLDNESDNPGEHIVEKMISGKYLGEIVWRVLLELKEKKLLFEGSVSDNLRKKDTFETRFISEIEENSEKNGLENADKILSDLDLKVNSTDPSLVKMVCDTISSRSARLCAAALVTIANRIRTNRGLPHLKITVGMDGTVYKKHPNFSEKLKEALRTLSPECDINIKVVDDASGKGAALVAAVAQRLCGQ</sequence>
<evidence type="ECO:0000256" key="3">
    <source>
        <dbReference type="ARBA" id="ARBA00009225"/>
    </source>
</evidence>
<dbReference type="GO" id="GO:0005829">
    <property type="term" value="C:cytosol"/>
    <property type="evidence" value="ECO:0007669"/>
    <property type="project" value="TreeGrafter"/>
</dbReference>
<dbReference type="GO" id="GO:0005536">
    <property type="term" value="F:D-glucose binding"/>
    <property type="evidence" value="ECO:0007669"/>
    <property type="project" value="InterPro"/>
</dbReference>
<accession>A0A087XIH3</accession>
<dbReference type="Gene3D" id="3.30.420.40">
    <property type="match status" value="1"/>
</dbReference>
<comment type="pathway">
    <text evidence="1">Carbohydrate degradation; glycolysis; D-glyceraldehyde 3-phosphate and glycerone phosphate from D-glucose: step 1/4.</text>
</comment>
<keyword evidence="7 12" id="KW-0067">ATP-binding</keyword>
<dbReference type="UniPathway" id="UPA00109">
    <property type="reaction ID" value="UER00180"/>
</dbReference>
<dbReference type="Pfam" id="PF00349">
    <property type="entry name" value="Hexokinase_1"/>
    <property type="match status" value="1"/>
</dbReference>
<dbReference type="InterPro" id="IPR022673">
    <property type="entry name" value="Hexokinase_C"/>
</dbReference>
<evidence type="ECO:0000256" key="2">
    <source>
        <dbReference type="ARBA" id="ARBA00005028"/>
    </source>
</evidence>
<dbReference type="GO" id="GO:0006096">
    <property type="term" value="P:glycolytic process"/>
    <property type="evidence" value="ECO:0007669"/>
    <property type="project" value="UniProtKB-UniPathway"/>
</dbReference>
<evidence type="ECO:0000313" key="16">
    <source>
        <dbReference type="Proteomes" id="UP000028760"/>
    </source>
</evidence>
<comment type="catalytic activity">
    <reaction evidence="11">
        <text>D-glucose + ATP = D-glucose 6-phosphate + ADP + H(+)</text>
        <dbReference type="Rhea" id="RHEA:17825"/>
        <dbReference type="ChEBI" id="CHEBI:4167"/>
        <dbReference type="ChEBI" id="CHEBI:15378"/>
        <dbReference type="ChEBI" id="CHEBI:30616"/>
        <dbReference type="ChEBI" id="CHEBI:61548"/>
        <dbReference type="ChEBI" id="CHEBI:456216"/>
        <dbReference type="EC" id="2.7.1.1"/>
    </reaction>
    <physiologicalReaction direction="left-to-right" evidence="11">
        <dbReference type="Rhea" id="RHEA:17826"/>
    </physiologicalReaction>
</comment>
<dbReference type="STRING" id="48698.ENSPFOP00000005576"/>
<evidence type="ECO:0000256" key="8">
    <source>
        <dbReference type="ARBA" id="ARBA00023152"/>
    </source>
</evidence>
<name>A0A087XIH3_POEFO</name>
<dbReference type="InterPro" id="IPR022672">
    <property type="entry name" value="Hexokinase_N"/>
</dbReference>
<dbReference type="PROSITE" id="PS51748">
    <property type="entry name" value="HEXOKINASE_2"/>
    <property type="match status" value="1"/>
</dbReference>
<dbReference type="EMBL" id="AYCK01023777">
    <property type="status" value="NOT_ANNOTATED_CDS"/>
    <property type="molecule type" value="Genomic_DNA"/>
</dbReference>
<dbReference type="GO" id="GO:0001678">
    <property type="term" value="P:intracellular glucose homeostasis"/>
    <property type="evidence" value="ECO:0007669"/>
    <property type="project" value="InterPro"/>
</dbReference>
<dbReference type="Proteomes" id="UP000028760">
    <property type="component" value="Unassembled WGS sequence"/>
</dbReference>
<dbReference type="UniPathway" id="UPA00242"/>
<dbReference type="GeneTree" id="ENSGT00950000182787"/>
<reference evidence="16" key="1">
    <citation type="submission" date="2013-10" db="EMBL/GenBank/DDBJ databases">
        <authorList>
            <person name="Schartl M."/>
            <person name="Warren W."/>
        </authorList>
    </citation>
    <scope>NUCLEOTIDE SEQUENCE [LARGE SCALE GENOMIC DNA]</scope>
    <source>
        <strain evidence="16">female</strain>
    </source>
</reference>
<dbReference type="EC" id="2.7.1.-" evidence="12"/>
<evidence type="ECO:0000256" key="4">
    <source>
        <dbReference type="ARBA" id="ARBA00022679"/>
    </source>
</evidence>
<dbReference type="GO" id="GO:0004340">
    <property type="term" value="F:glucokinase activity"/>
    <property type="evidence" value="ECO:0007669"/>
    <property type="project" value="TreeGrafter"/>
</dbReference>
<dbReference type="Gene3D" id="3.40.367.20">
    <property type="match status" value="1"/>
</dbReference>
<evidence type="ECO:0000256" key="12">
    <source>
        <dbReference type="RuleBase" id="RU362007"/>
    </source>
</evidence>
<dbReference type="GO" id="GO:0008865">
    <property type="term" value="F:fructokinase activity"/>
    <property type="evidence" value="ECO:0007669"/>
    <property type="project" value="TreeGrafter"/>
</dbReference>
<comment type="catalytic activity">
    <reaction evidence="9">
        <text>a D-hexose + ATP = a D-hexose 6-phosphate + ADP + H(+)</text>
        <dbReference type="Rhea" id="RHEA:22740"/>
        <dbReference type="ChEBI" id="CHEBI:4194"/>
        <dbReference type="ChEBI" id="CHEBI:15378"/>
        <dbReference type="ChEBI" id="CHEBI:30616"/>
        <dbReference type="ChEBI" id="CHEBI:229467"/>
        <dbReference type="ChEBI" id="CHEBI:456216"/>
        <dbReference type="EC" id="2.7.1.1"/>
    </reaction>
    <physiologicalReaction direction="left-to-right" evidence="9">
        <dbReference type="Rhea" id="RHEA:22741"/>
    </physiologicalReaction>
</comment>
<evidence type="ECO:0000256" key="5">
    <source>
        <dbReference type="ARBA" id="ARBA00022741"/>
    </source>
</evidence>
<protein>
    <recommendedName>
        <fullName evidence="12">Phosphotransferase</fullName>
        <ecNumber evidence="12">2.7.1.-</ecNumber>
    </recommendedName>
</protein>
<keyword evidence="5 12" id="KW-0547">Nucleotide-binding</keyword>
<evidence type="ECO:0000259" key="14">
    <source>
        <dbReference type="Pfam" id="PF03727"/>
    </source>
</evidence>
<evidence type="ECO:0000256" key="6">
    <source>
        <dbReference type="ARBA" id="ARBA00022777"/>
    </source>
</evidence>
<evidence type="ECO:0000256" key="10">
    <source>
        <dbReference type="ARBA" id="ARBA00047905"/>
    </source>
</evidence>
<evidence type="ECO:0000256" key="9">
    <source>
        <dbReference type="ARBA" id="ARBA00044613"/>
    </source>
</evidence>
<keyword evidence="16" id="KW-1185">Reference proteome</keyword>
<dbReference type="GO" id="GO:0005524">
    <property type="term" value="F:ATP binding"/>
    <property type="evidence" value="ECO:0007669"/>
    <property type="project" value="UniProtKB-UniRule"/>
</dbReference>
<reference evidence="15" key="3">
    <citation type="submission" date="2025-09" db="UniProtKB">
        <authorList>
            <consortium name="Ensembl"/>
        </authorList>
    </citation>
    <scope>IDENTIFICATION</scope>
</reference>
<comment type="similarity">
    <text evidence="3 12">Belongs to the hexokinase family.</text>
</comment>
<dbReference type="SUPFAM" id="SSF53067">
    <property type="entry name" value="Actin-like ATPase domain"/>
    <property type="match status" value="2"/>
</dbReference>
<keyword evidence="4 12" id="KW-0808">Transferase</keyword>
<evidence type="ECO:0000256" key="1">
    <source>
        <dbReference type="ARBA" id="ARBA00004888"/>
    </source>
</evidence>
<dbReference type="FunFam" id="3.40.367.20:FF:000001">
    <property type="entry name" value="Hexokinase 1"/>
    <property type="match status" value="1"/>
</dbReference>
<dbReference type="PANTHER" id="PTHR19443:SF84">
    <property type="entry name" value="PHOSPHOTRANSFERASE"/>
    <property type="match status" value="1"/>
</dbReference>
<dbReference type="Ensembl" id="ENSPFOT00000005585.2">
    <property type="protein sequence ID" value="ENSPFOP00000005576.2"/>
    <property type="gene ID" value="ENSPFOG00000005657.2"/>
</dbReference>
<comment type="catalytic activity">
    <reaction evidence="10">
        <text>D-fructose + ATP = D-fructose 6-phosphate + ADP + H(+)</text>
        <dbReference type="Rhea" id="RHEA:16125"/>
        <dbReference type="ChEBI" id="CHEBI:15378"/>
        <dbReference type="ChEBI" id="CHEBI:30616"/>
        <dbReference type="ChEBI" id="CHEBI:37721"/>
        <dbReference type="ChEBI" id="CHEBI:61527"/>
        <dbReference type="ChEBI" id="CHEBI:456216"/>
        <dbReference type="EC" id="2.7.1.1"/>
    </reaction>
    <physiologicalReaction direction="left-to-right" evidence="10">
        <dbReference type="Rhea" id="RHEA:16126"/>
    </physiologicalReaction>
</comment>
<comment type="pathway">
    <text evidence="2">Carbohydrate metabolism; hexose metabolism.</text>
</comment>
<dbReference type="PANTHER" id="PTHR19443">
    <property type="entry name" value="HEXOKINASE"/>
    <property type="match status" value="1"/>
</dbReference>
<dbReference type="InterPro" id="IPR001312">
    <property type="entry name" value="Hexokinase"/>
</dbReference>
<feature type="domain" description="Hexokinase C-terminal" evidence="14">
    <location>
        <begin position="208"/>
        <end position="444"/>
    </location>
</feature>
<dbReference type="AlphaFoldDB" id="A0A087XIH3"/>
<reference evidence="15" key="2">
    <citation type="submission" date="2025-08" db="UniProtKB">
        <authorList>
            <consortium name="Ensembl"/>
        </authorList>
    </citation>
    <scope>IDENTIFICATION</scope>
</reference>
<proteinExistence type="inferred from homology"/>
<dbReference type="FunFam" id="3.30.420.40:FF:000805">
    <property type="entry name" value="Hexokinase-2"/>
    <property type="match status" value="1"/>
</dbReference>
<evidence type="ECO:0000259" key="13">
    <source>
        <dbReference type="Pfam" id="PF00349"/>
    </source>
</evidence>
<feature type="domain" description="Hexokinase N-terminal" evidence="13">
    <location>
        <begin position="1"/>
        <end position="202"/>
    </location>
</feature>
<keyword evidence="6 12" id="KW-0418">Kinase</keyword>